<evidence type="ECO:0000313" key="2">
    <source>
        <dbReference type="EMBL" id="KAJ8406745.1"/>
    </source>
</evidence>
<comment type="caution">
    <text evidence="2">The sequence shown here is derived from an EMBL/GenBank/DDBJ whole genome shotgun (WGS) entry which is preliminary data.</text>
</comment>
<accession>A0AAD7SQ63</accession>
<name>A0AAD7SQ63_9TELE</name>
<gene>
    <name evidence="2" type="ORF">AAFF_G00296610</name>
</gene>
<keyword evidence="3" id="KW-1185">Reference proteome</keyword>
<feature type="compositionally biased region" description="Basic and acidic residues" evidence="1">
    <location>
        <begin position="50"/>
        <end position="60"/>
    </location>
</feature>
<reference evidence="2" key="1">
    <citation type="journal article" date="2023" name="Science">
        <title>Genome structures resolve the early diversification of teleost fishes.</title>
        <authorList>
            <person name="Parey E."/>
            <person name="Louis A."/>
            <person name="Montfort J."/>
            <person name="Bouchez O."/>
            <person name="Roques C."/>
            <person name="Iampietro C."/>
            <person name="Lluch J."/>
            <person name="Castinel A."/>
            <person name="Donnadieu C."/>
            <person name="Desvignes T."/>
            <person name="Floi Bucao C."/>
            <person name="Jouanno E."/>
            <person name="Wen M."/>
            <person name="Mejri S."/>
            <person name="Dirks R."/>
            <person name="Jansen H."/>
            <person name="Henkel C."/>
            <person name="Chen W.J."/>
            <person name="Zahm M."/>
            <person name="Cabau C."/>
            <person name="Klopp C."/>
            <person name="Thompson A.W."/>
            <person name="Robinson-Rechavi M."/>
            <person name="Braasch I."/>
            <person name="Lecointre G."/>
            <person name="Bobe J."/>
            <person name="Postlethwait J.H."/>
            <person name="Berthelot C."/>
            <person name="Roest Crollius H."/>
            <person name="Guiguen Y."/>
        </authorList>
    </citation>
    <scope>NUCLEOTIDE SEQUENCE</scope>
    <source>
        <strain evidence="2">NC1722</strain>
    </source>
</reference>
<evidence type="ECO:0000313" key="3">
    <source>
        <dbReference type="Proteomes" id="UP001221898"/>
    </source>
</evidence>
<evidence type="ECO:0000256" key="1">
    <source>
        <dbReference type="SAM" id="MobiDB-lite"/>
    </source>
</evidence>
<feature type="region of interest" description="Disordered" evidence="1">
    <location>
        <begin position="39"/>
        <end position="113"/>
    </location>
</feature>
<dbReference type="AlphaFoldDB" id="A0AAD7SQ63"/>
<proteinExistence type="predicted"/>
<protein>
    <submittedName>
        <fullName evidence="2">Uncharacterized protein</fullName>
    </submittedName>
</protein>
<organism evidence="2 3">
    <name type="scientific">Aldrovandia affinis</name>
    <dbReference type="NCBI Taxonomy" id="143900"/>
    <lineage>
        <taxon>Eukaryota</taxon>
        <taxon>Metazoa</taxon>
        <taxon>Chordata</taxon>
        <taxon>Craniata</taxon>
        <taxon>Vertebrata</taxon>
        <taxon>Euteleostomi</taxon>
        <taxon>Actinopterygii</taxon>
        <taxon>Neopterygii</taxon>
        <taxon>Teleostei</taxon>
        <taxon>Notacanthiformes</taxon>
        <taxon>Halosauridae</taxon>
        <taxon>Aldrovandia</taxon>
    </lineage>
</organism>
<dbReference type="Proteomes" id="UP001221898">
    <property type="component" value="Unassembled WGS sequence"/>
</dbReference>
<sequence length="113" mass="12210">MRGIFSAFPSPRHAVQRACYCSAPPRSLRRVPSALKWAPAEASHMSECSGRLDPRGAVDRKRARPRPPRGLEPARKRGKLSVVPPTGQWQGGGPSRVEGSDWLGGKTLSAADL</sequence>
<dbReference type="EMBL" id="JAINUG010000042">
    <property type="protein sequence ID" value="KAJ8406745.1"/>
    <property type="molecule type" value="Genomic_DNA"/>
</dbReference>